<dbReference type="PANTHER" id="PTHR34298:SF2">
    <property type="entry name" value="SEGREGATION AND CONDENSATION PROTEIN B"/>
    <property type="match status" value="1"/>
</dbReference>
<dbReference type="PANTHER" id="PTHR34298">
    <property type="entry name" value="SEGREGATION AND CONDENSATION PROTEIN B"/>
    <property type="match status" value="1"/>
</dbReference>
<dbReference type="EMBL" id="UINC01003562">
    <property type="protein sequence ID" value="SVA07397.1"/>
    <property type="molecule type" value="Genomic_DNA"/>
</dbReference>
<dbReference type="Pfam" id="PF04079">
    <property type="entry name" value="SMC_ScpB"/>
    <property type="match status" value="1"/>
</dbReference>
<dbReference type="InterPro" id="IPR005234">
    <property type="entry name" value="ScpB_csome_segregation"/>
</dbReference>
<name>A0A381SYC6_9ZZZZ</name>
<dbReference type="PIRSF" id="PIRSF019345">
    <property type="entry name" value="ScpB"/>
    <property type="match status" value="1"/>
</dbReference>
<evidence type="ECO:0000256" key="3">
    <source>
        <dbReference type="ARBA" id="ARBA00022829"/>
    </source>
</evidence>
<evidence type="ECO:0000313" key="5">
    <source>
        <dbReference type="EMBL" id="SVA07397.1"/>
    </source>
</evidence>
<gene>
    <name evidence="5" type="ORF">METZ01_LOCUS60251</name>
</gene>
<keyword evidence="2" id="KW-0132">Cell division</keyword>
<organism evidence="5">
    <name type="scientific">marine metagenome</name>
    <dbReference type="NCBI Taxonomy" id="408172"/>
    <lineage>
        <taxon>unclassified sequences</taxon>
        <taxon>metagenomes</taxon>
        <taxon>ecological metagenomes</taxon>
    </lineage>
</organism>
<reference evidence="5" key="1">
    <citation type="submission" date="2018-05" db="EMBL/GenBank/DDBJ databases">
        <authorList>
            <person name="Lanie J.A."/>
            <person name="Ng W.-L."/>
            <person name="Kazmierczak K.M."/>
            <person name="Andrzejewski T.M."/>
            <person name="Davidsen T.M."/>
            <person name="Wayne K.J."/>
            <person name="Tettelin H."/>
            <person name="Glass J.I."/>
            <person name="Rusch D."/>
            <person name="Podicherti R."/>
            <person name="Tsui H.-C.T."/>
            <person name="Winkler M.E."/>
        </authorList>
    </citation>
    <scope>NUCLEOTIDE SEQUENCE</scope>
</reference>
<keyword evidence="3" id="KW-0159">Chromosome partition</keyword>
<sequence>MACEIRSVAGGYQLVTRSEYEVWIRRLLNKKGRLKFSSAALDTLAIIAYKQPINRYEIEAIRGVDSSGVLKTLLNRNIIKIKGRDTGPGRPLLYKTTNKFLEHFGLNRLSDMPKLKEVTELLDADSTLGEQITVFQESETDS</sequence>
<evidence type="ECO:0008006" key="6">
    <source>
        <dbReference type="Google" id="ProtNLM"/>
    </source>
</evidence>
<dbReference type="InterPro" id="IPR036390">
    <property type="entry name" value="WH_DNA-bd_sf"/>
</dbReference>
<feature type="non-terminal residue" evidence="5">
    <location>
        <position position="142"/>
    </location>
</feature>
<evidence type="ECO:0000256" key="2">
    <source>
        <dbReference type="ARBA" id="ARBA00022618"/>
    </source>
</evidence>
<proteinExistence type="predicted"/>
<dbReference type="InterPro" id="IPR036388">
    <property type="entry name" value="WH-like_DNA-bd_sf"/>
</dbReference>
<protein>
    <recommendedName>
        <fullName evidence="6">SMC-Scp complex subunit ScpB</fullName>
    </recommendedName>
</protein>
<dbReference type="AlphaFoldDB" id="A0A381SYC6"/>
<keyword evidence="1" id="KW-0963">Cytoplasm</keyword>
<dbReference type="NCBIfam" id="TIGR00281">
    <property type="entry name" value="SMC-Scp complex subunit ScpB"/>
    <property type="match status" value="1"/>
</dbReference>
<keyword evidence="4" id="KW-0131">Cell cycle</keyword>
<evidence type="ECO:0000256" key="4">
    <source>
        <dbReference type="ARBA" id="ARBA00023306"/>
    </source>
</evidence>
<dbReference type="GO" id="GO:0051301">
    <property type="term" value="P:cell division"/>
    <property type="evidence" value="ECO:0007669"/>
    <property type="project" value="UniProtKB-KW"/>
</dbReference>
<evidence type="ECO:0000256" key="1">
    <source>
        <dbReference type="ARBA" id="ARBA00022490"/>
    </source>
</evidence>
<dbReference type="SUPFAM" id="SSF46785">
    <property type="entry name" value="Winged helix' DNA-binding domain"/>
    <property type="match status" value="1"/>
</dbReference>
<accession>A0A381SYC6</accession>
<dbReference type="Gene3D" id="1.10.10.10">
    <property type="entry name" value="Winged helix-like DNA-binding domain superfamily/Winged helix DNA-binding domain"/>
    <property type="match status" value="2"/>
</dbReference>
<dbReference type="GO" id="GO:0051304">
    <property type="term" value="P:chromosome separation"/>
    <property type="evidence" value="ECO:0007669"/>
    <property type="project" value="InterPro"/>
</dbReference>